<evidence type="ECO:0000256" key="4">
    <source>
        <dbReference type="ARBA" id="ARBA00022989"/>
    </source>
</evidence>
<evidence type="ECO:0000313" key="10">
    <source>
        <dbReference type="Proteomes" id="UP000594262"/>
    </source>
</evidence>
<dbReference type="Proteomes" id="UP000594262">
    <property type="component" value="Unplaced"/>
</dbReference>
<keyword evidence="5 6" id="KW-0472">Membrane</keyword>
<keyword evidence="3 8" id="KW-0812">Transmembrane</keyword>
<evidence type="ECO:0000256" key="7">
    <source>
        <dbReference type="SAM" id="MobiDB-lite"/>
    </source>
</evidence>
<dbReference type="PIRSF" id="PIRSF015840">
    <property type="entry name" value="DUF284_TM_euk"/>
    <property type="match status" value="1"/>
</dbReference>
<protein>
    <recommendedName>
        <fullName evidence="11">Cell cycle control protein</fullName>
    </recommendedName>
</protein>
<dbReference type="InterPro" id="IPR005045">
    <property type="entry name" value="CDC50/LEM3_fam"/>
</dbReference>
<proteinExistence type="inferred from homology"/>
<keyword evidence="10" id="KW-1185">Reference proteome</keyword>
<dbReference type="OrthoDB" id="340608at2759"/>
<feature type="region of interest" description="Disordered" evidence="7">
    <location>
        <begin position="1"/>
        <end position="25"/>
    </location>
</feature>
<name>A0A7M5U143_9CNID</name>
<keyword evidence="4 8" id="KW-1133">Transmembrane helix</keyword>
<evidence type="ECO:0000313" key="9">
    <source>
        <dbReference type="EnsemblMetazoa" id="CLYHEMP004705.1"/>
    </source>
</evidence>
<dbReference type="GeneID" id="136802362"/>
<dbReference type="GO" id="GO:0005794">
    <property type="term" value="C:Golgi apparatus"/>
    <property type="evidence" value="ECO:0007669"/>
    <property type="project" value="TreeGrafter"/>
</dbReference>
<evidence type="ECO:0000256" key="2">
    <source>
        <dbReference type="ARBA" id="ARBA00009457"/>
    </source>
</evidence>
<sequence length="353" mass="40145">MGCFKKKNQDDEEKTRRPSNSPFKQQQMKAWQPVLTASTVLPIFFLTAVVFLPLGITLLVSSNGIREKIIEYTDNEACRQCITKDEGITSPDQNKFLACKCEIKFKLNEKWDGDIYFYYGLDNFYQNHRRYVRSRDDAQLHGKLSDKVSPNCAAPFDKGLVGNSTHNETRPIVPCGAVANSMFTDVFTLYHASDLSTTVPLTSTGISWKSDRETKFKNPSPISKLDTFAKPKDWNIPISALDNQMVNEDFIVWMRVAAFPTFRKLYRKLDTSSQVNKNYQDGLIIGEYTLKIDYNYPVKSFGGKKKFIITTASWIGGKNSFLGTCYTVVGALCLVFGFVFLFIHKKHNKGNSR</sequence>
<evidence type="ECO:0000256" key="5">
    <source>
        <dbReference type="ARBA" id="ARBA00023136"/>
    </source>
</evidence>
<feature type="transmembrane region" description="Helical" evidence="8">
    <location>
        <begin position="34"/>
        <end position="60"/>
    </location>
</feature>
<evidence type="ECO:0000256" key="3">
    <source>
        <dbReference type="ARBA" id="ARBA00022692"/>
    </source>
</evidence>
<dbReference type="PANTHER" id="PTHR10926:SF0">
    <property type="entry name" value="CDC50, ISOFORM A"/>
    <property type="match status" value="1"/>
</dbReference>
<feature type="transmembrane region" description="Helical" evidence="8">
    <location>
        <begin position="321"/>
        <end position="343"/>
    </location>
</feature>
<dbReference type="EnsemblMetazoa" id="CLYHEMT004705.1">
    <property type="protein sequence ID" value="CLYHEMP004705.1"/>
    <property type="gene ID" value="CLYHEMG004705"/>
</dbReference>
<dbReference type="PANTHER" id="PTHR10926">
    <property type="entry name" value="CELL CYCLE CONTROL PROTEIN 50"/>
    <property type="match status" value="1"/>
</dbReference>
<evidence type="ECO:0000256" key="1">
    <source>
        <dbReference type="ARBA" id="ARBA00004141"/>
    </source>
</evidence>
<dbReference type="GO" id="GO:0005783">
    <property type="term" value="C:endoplasmic reticulum"/>
    <property type="evidence" value="ECO:0007669"/>
    <property type="project" value="TreeGrafter"/>
</dbReference>
<comment type="subcellular location">
    <subcellularLocation>
        <location evidence="1">Membrane</location>
        <topology evidence="1">Multi-pass membrane protein</topology>
    </subcellularLocation>
</comment>
<dbReference type="GO" id="GO:0005886">
    <property type="term" value="C:plasma membrane"/>
    <property type="evidence" value="ECO:0007669"/>
    <property type="project" value="TreeGrafter"/>
</dbReference>
<accession>A0A7M5U143</accession>
<organism evidence="9 10">
    <name type="scientific">Clytia hemisphaerica</name>
    <dbReference type="NCBI Taxonomy" id="252671"/>
    <lineage>
        <taxon>Eukaryota</taxon>
        <taxon>Metazoa</taxon>
        <taxon>Cnidaria</taxon>
        <taxon>Hydrozoa</taxon>
        <taxon>Hydroidolina</taxon>
        <taxon>Leptothecata</taxon>
        <taxon>Obeliida</taxon>
        <taxon>Clytiidae</taxon>
        <taxon>Clytia</taxon>
    </lineage>
</organism>
<dbReference type="Pfam" id="PF03381">
    <property type="entry name" value="CDC50"/>
    <property type="match status" value="1"/>
</dbReference>
<evidence type="ECO:0008006" key="11">
    <source>
        <dbReference type="Google" id="ProtNLM"/>
    </source>
</evidence>
<feature type="compositionally biased region" description="Basic and acidic residues" evidence="7">
    <location>
        <begin position="7"/>
        <end position="16"/>
    </location>
</feature>
<dbReference type="AlphaFoldDB" id="A0A7M5U143"/>
<dbReference type="RefSeq" id="XP_066915190.1">
    <property type="nucleotide sequence ID" value="XM_067059089.1"/>
</dbReference>
<evidence type="ECO:0000256" key="6">
    <source>
        <dbReference type="PIRNR" id="PIRNR015840"/>
    </source>
</evidence>
<reference evidence="9" key="1">
    <citation type="submission" date="2021-01" db="UniProtKB">
        <authorList>
            <consortium name="EnsemblMetazoa"/>
        </authorList>
    </citation>
    <scope>IDENTIFICATION</scope>
</reference>
<evidence type="ECO:0000256" key="8">
    <source>
        <dbReference type="SAM" id="Phobius"/>
    </source>
</evidence>
<comment type="similarity">
    <text evidence="2 6">Belongs to the CDC50/LEM3 family.</text>
</comment>